<dbReference type="EMBL" id="JAHWXT010000001">
    <property type="protein sequence ID" value="MCF0263110.1"/>
    <property type="molecule type" value="Genomic_DNA"/>
</dbReference>
<keyword evidence="1" id="KW-0812">Transmembrane</keyword>
<protein>
    <submittedName>
        <fullName evidence="3">Ribosomal protein L7/L12</fullName>
    </submittedName>
</protein>
<dbReference type="AlphaFoldDB" id="A0A8X8KD95"/>
<evidence type="ECO:0000313" key="3">
    <source>
        <dbReference type="EMBL" id="MCF0263110.1"/>
    </source>
</evidence>
<proteinExistence type="predicted"/>
<keyword evidence="1" id="KW-1133">Transmembrane helix</keyword>
<evidence type="ECO:0000256" key="1">
    <source>
        <dbReference type="SAM" id="Phobius"/>
    </source>
</evidence>
<evidence type="ECO:0000259" key="2">
    <source>
        <dbReference type="Pfam" id="PF00542"/>
    </source>
</evidence>
<reference evidence="3" key="1">
    <citation type="submission" date="2021-07" db="EMBL/GenBank/DDBJ databases">
        <authorList>
            <person name="Fernandez M."/>
            <person name="Pereira P."/>
            <person name="Torres Tejerizo G.A."/>
            <person name="Gonzalez P."/>
            <person name="Agostini E."/>
        </authorList>
    </citation>
    <scope>NUCLEOTIDE SEQUENCE</scope>
    <source>
        <strain evidence="3">SFC 500-1A</strain>
    </source>
</reference>
<dbReference type="SUPFAM" id="SSF54736">
    <property type="entry name" value="ClpS-like"/>
    <property type="match status" value="1"/>
</dbReference>
<keyword evidence="3" id="KW-0689">Ribosomal protein</keyword>
<dbReference type="InterPro" id="IPR013823">
    <property type="entry name" value="Ribosomal_bL12_C"/>
</dbReference>
<dbReference type="Pfam" id="PF00542">
    <property type="entry name" value="Ribosomal_L12"/>
    <property type="match status" value="1"/>
</dbReference>
<dbReference type="InterPro" id="IPR014719">
    <property type="entry name" value="Ribosomal_bL12_C/ClpS-like"/>
</dbReference>
<dbReference type="Gene3D" id="3.30.1390.10">
    <property type="match status" value="2"/>
</dbReference>
<sequence>MPNFNPQQRQEILLLIQQGRKVEAVKWVKDHSDLGLKEAKDYVENLTENAYNFAFADTAQSDSSRDINLQIPQQDILSLIQQNRKIEAIKLVMENSNLGLKDAKDFVEQLTENPNLAINQFQFDDDFYDSQHPRYKTIQSNFETGEIYVLYQDHQKVLIDEHHPDWDEIMRHFTQGETYDSAAAYIAAMKAKARDSAVNSTHNVQSIPRPSSVTTQPVGIEDQTKKKGLPIVMLVVIAIVAVIAYQFFIKQ</sequence>
<comment type="caution">
    <text evidence="3">The sequence shown here is derived from an EMBL/GenBank/DDBJ whole genome shotgun (WGS) entry which is preliminary data.</text>
</comment>
<name>A0A8X8KD95_ACIGI</name>
<dbReference type="GO" id="GO:0006412">
    <property type="term" value="P:translation"/>
    <property type="evidence" value="ECO:0007669"/>
    <property type="project" value="InterPro"/>
</dbReference>
<dbReference type="Proteomes" id="UP000887320">
    <property type="component" value="Unassembled WGS sequence"/>
</dbReference>
<gene>
    <name evidence="3" type="ORF">KW868_01285</name>
</gene>
<dbReference type="GO" id="GO:0003735">
    <property type="term" value="F:structural constituent of ribosome"/>
    <property type="evidence" value="ECO:0007669"/>
    <property type="project" value="InterPro"/>
</dbReference>
<keyword evidence="1" id="KW-0472">Membrane</keyword>
<dbReference type="GO" id="GO:0005840">
    <property type="term" value="C:ribosome"/>
    <property type="evidence" value="ECO:0007669"/>
    <property type="project" value="UniProtKB-KW"/>
</dbReference>
<dbReference type="RefSeq" id="WP_234622511.1">
    <property type="nucleotide sequence ID" value="NZ_JAHWXT010000001.1"/>
</dbReference>
<evidence type="ECO:0000313" key="4">
    <source>
        <dbReference type="Proteomes" id="UP000887320"/>
    </source>
</evidence>
<keyword evidence="3" id="KW-0687">Ribonucleoprotein</keyword>
<feature type="transmembrane region" description="Helical" evidence="1">
    <location>
        <begin position="229"/>
        <end position="249"/>
    </location>
</feature>
<accession>A0A8X8KD95</accession>
<organism evidence="3 4">
    <name type="scientific">Acinetobacter guillouiae</name>
    <name type="common">Acinetobacter genomosp. 11</name>
    <dbReference type="NCBI Taxonomy" id="106649"/>
    <lineage>
        <taxon>Bacteria</taxon>
        <taxon>Pseudomonadati</taxon>
        <taxon>Pseudomonadota</taxon>
        <taxon>Gammaproteobacteria</taxon>
        <taxon>Moraxellales</taxon>
        <taxon>Moraxellaceae</taxon>
        <taxon>Acinetobacter</taxon>
    </lineage>
</organism>
<feature type="domain" description="Large ribosomal subunit protein bL12 C-terminal" evidence="2">
    <location>
        <begin position="77"/>
        <end position="110"/>
    </location>
</feature>